<dbReference type="Proteomes" id="UP000753908">
    <property type="component" value="Unassembled WGS sequence"/>
</dbReference>
<gene>
    <name evidence="1" type="ORF">KME25_21955</name>
</gene>
<sequence>MTAWLASGCLDESSLLRGKELQDALVQAESKSSSNQYYQFLVARPARQK</sequence>
<reference evidence="1" key="2">
    <citation type="journal article" date="2022" name="Microbiol. Resour. Announc.">
        <title>Metagenome Sequencing to Explore Phylogenomics of Terrestrial Cyanobacteria.</title>
        <authorList>
            <person name="Ward R.D."/>
            <person name="Stajich J.E."/>
            <person name="Johansen J.R."/>
            <person name="Huntemann M."/>
            <person name="Clum A."/>
            <person name="Foster B."/>
            <person name="Foster B."/>
            <person name="Roux S."/>
            <person name="Palaniappan K."/>
            <person name="Varghese N."/>
            <person name="Mukherjee S."/>
            <person name="Reddy T.B.K."/>
            <person name="Daum C."/>
            <person name="Copeland A."/>
            <person name="Chen I.A."/>
            <person name="Ivanova N.N."/>
            <person name="Kyrpides N.C."/>
            <person name="Shapiro N."/>
            <person name="Eloe-Fadrosh E.A."/>
            <person name="Pietrasiak N."/>
        </authorList>
    </citation>
    <scope>NUCLEOTIDE SEQUENCE</scope>
    <source>
        <strain evidence="1">CPER-KK1</strain>
    </source>
</reference>
<proteinExistence type="predicted"/>
<dbReference type="AlphaFoldDB" id="A0A951UCX1"/>
<organism evidence="1 2">
    <name type="scientific">Symplocastrum torsivum CPER-KK1</name>
    <dbReference type="NCBI Taxonomy" id="450513"/>
    <lineage>
        <taxon>Bacteria</taxon>
        <taxon>Bacillati</taxon>
        <taxon>Cyanobacteriota</taxon>
        <taxon>Cyanophyceae</taxon>
        <taxon>Oscillatoriophycideae</taxon>
        <taxon>Oscillatoriales</taxon>
        <taxon>Microcoleaceae</taxon>
        <taxon>Symplocastrum</taxon>
    </lineage>
</organism>
<evidence type="ECO:0000313" key="1">
    <source>
        <dbReference type="EMBL" id="MBW4547081.1"/>
    </source>
</evidence>
<reference evidence="1" key="1">
    <citation type="submission" date="2021-05" db="EMBL/GenBank/DDBJ databases">
        <authorList>
            <person name="Pietrasiak N."/>
            <person name="Ward R."/>
            <person name="Stajich J.E."/>
            <person name="Kurbessoian T."/>
        </authorList>
    </citation>
    <scope>NUCLEOTIDE SEQUENCE</scope>
    <source>
        <strain evidence="1">CPER-KK1</strain>
    </source>
</reference>
<accession>A0A951UCX1</accession>
<evidence type="ECO:0000313" key="2">
    <source>
        <dbReference type="Proteomes" id="UP000753908"/>
    </source>
</evidence>
<protein>
    <submittedName>
        <fullName evidence="1">Uncharacterized protein</fullName>
    </submittedName>
</protein>
<name>A0A951UCX1_9CYAN</name>
<dbReference type="EMBL" id="JAHHIF010000035">
    <property type="protein sequence ID" value="MBW4547081.1"/>
    <property type="molecule type" value="Genomic_DNA"/>
</dbReference>
<comment type="caution">
    <text evidence="1">The sequence shown here is derived from an EMBL/GenBank/DDBJ whole genome shotgun (WGS) entry which is preliminary data.</text>
</comment>